<evidence type="ECO:0000313" key="3">
    <source>
        <dbReference type="Proteomes" id="UP000177169"/>
    </source>
</evidence>
<feature type="transmembrane region" description="Helical" evidence="1">
    <location>
        <begin position="41"/>
        <end position="67"/>
    </location>
</feature>
<accession>A0A1F7Z379</accession>
<feature type="transmembrane region" description="Helical" evidence="1">
    <location>
        <begin position="7"/>
        <end position="29"/>
    </location>
</feature>
<protein>
    <submittedName>
        <fullName evidence="2">Uncharacterized protein</fullName>
    </submittedName>
</protein>
<sequence>MNFKRRLVINIAVLLAAIVADGVAIWLIWVGVARNENEQVLLAFALISSLVLTIGSILALLLSIWIWRGRRYFWPNDKSKIE</sequence>
<organism evidence="2 3">
    <name type="scientific">Candidatus Woesebacteria bacterium RIFCSPHIGHO2_02_FULL_39_13</name>
    <dbReference type="NCBI Taxonomy" id="1802505"/>
    <lineage>
        <taxon>Bacteria</taxon>
        <taxon>Candidatus Woeseibacteriota</taxon>
    </lineage>
</organism>
<keyword evidence="1" id="KW-0812">Transmembrane</keyword>
<dbReference type="EMBL" id="MGGR01000012">
    <property type="protein sequence ID" value="OGM33884.1"/>
    <property type="molecule type" value="Genomic_DNA"/>
</dbReference>
<keyword evidence="1" id="KW-1133">Transmembrane helix</keyword>
<evidence type="ECO:0000256" key="1">
    <source>
        <dbReference type="SAM" id="Phobius"/>
    </source>
</evidence>
<gene>
    <name evidence="2" type="ORF">A3D01_01705</name>
</gene>
<proteinExistence type="predicted"/>
<evidence type="ECO:0000313" key="2">
    <source>
        <dbReference type="EMBL" id="OGM33884.1"/>
    </source>
</evidence>
<name>A0A1F7Z379_9BACT</name>
<keyword evidence="1" id="KW-0472">Membrane</keyword>
<dbReference type="STRING" id="1802505.A3D01_01705"/>
<dbReference type="Proteomes" id="UP000177169">
    <property type="component" value="Unassembled WGS sequence"/>
</dbReference>
<reference evidence="2 3" key="1">
    <citation type="journal article" date="2016" name="Nat. Commun.">
        <title>Thousands of microbial genomes shed light on interconnected biogeochemical processes in an aquifer system.</title>
        <authorList>
            <person name="Anantharaman K."/>
            <person name="Brown C.T."/>
            <person name="Hug L.A."/>
            <person name="Sharon I."/>
            <person name="Castelle C.J."/>
            <person name="Probst A.J."/>
            <person name="Thomas B.C."/>
            <person name="Singh A."/>
            <person name="Wilkins M.J."/>
            <person name="Karaoz U."/>
            <person name="Brodie E.L."/>
            <person name="Williams K.H."/>
            <person name="Hubbard S.S."/>
            <person name="Banfield J.F."/>
        </authorList>
    </citation>
    <scope>NUCLEOTIDE SEQUENCE [LARGE SCALE GENOMIC DNA]</scope>
</reference>
<dbReference type="AlphaFoldDB" id="A0A1F7Z379"/>
<comment type="caution">
    <text evidence="2">The sequence shown here is derived from an EMBL/GenBank/DDBJ whole genome shotgun (WGS) entry which is preliminary data.</text>
</comment>